<dbReference type="KEGG" id="xyk:GT347_25100"/>
<protein>
    <submittedName>
        <fullName evidence="2">DUF4123 domain-containing protein</fullName>
    </submittedName>
</protein>
<sequence>MDQQTAPATQLAAAAPLAAPQHKAALWADESLQVYAVVMGSRIAGLPQRLAAAGSEIADYDCLLPGALEPQAQQDAPYLVQLRPDSAFTDWLLFEAAASLAEWGVLVRSTARLMPLRNHLRELLAAVLPGGERIALEWMDPVVLQAVLPLFGPAELSAFFGPVRALVVPGVSSWRHAESQLGRLAQRDIPLAKAA</sequence>
<organism evidence="2 3">
    <name type="scientific">Xylophilus rhododendri</name>
    <dbReference type="NCBI Taxonomy" id="2697032"/>
    <lineage>
        <taxon>Bacteria</taxon>
        <taxon>Pseudomonadati</taxon>
        <taxon>Pseudomonadota</taxon>
        <taxon>Betaproteobacteria</taxon>
        <taxon>Burkholderiales</taxon>
        <taxon>Xylophilus</taxon>
    </lineage>
</organism>
<evidence type="ECO:0000259" key="1">
    <source>
        <dbReference type="Pfam" id="PF13503"/>
    </source>
</evidence>
<proteinExistence type="predicted"/>
<dbReference type="EMBL" id="CP047650">
    <property type="protein sequence ID" value="QHJ00977.1"/>
    <property type="molecule type" value="Genomic_DNA"/>
</dbReference>
<evidence type="ECO:0000313" key="3">
    <source>
        <dbReference type="Proteomes" id="UP000464787"/>
    </source>
</evidence>
<keyword evidence="3" id="KW-1185">Reference proteome</keyword>
<dbReference type="Proteomes" id="UP000464787">
    <property type="component" value="Chromosome"/>
</dbReference>
<feature type="domain" description="DUF4123" evidence="1">
    <location>
        <begin position="34"/>
        <end position="157"/>
    </location>
</feature>
<accession>A0A857JAM9</accession>
<dbReference type="RefSeq" id="WP_160554786.1">
    <property type="nucleotide sequence ID" value="NZ_CP047650.1"/>
</dbReference>
<gene>
    <name evidence="2" type="ORF">GT347_25100</name>
</gene>
<dbReference type="InterPro" id="IPR025391">
    <property type="entry name" value="DUF4123"/>
</dbReference>
<dbReference type="AlphaFoldDB" id="A0A857JAM9"/>
<dbReference type="Pfam" id="PF13503">
    <property type="entry name" value="DUF4123"/>
    <property type="match status" value="1"/>
</dbReference>
<name>A0A857JAM9_9BURK</name>
<reference evidence="2 3" key="1">
    <citation type="submission" date="2020-01" db="EMBL/GenBank/DDBJ databases">
        <title>Genome sequencing of strain KACC 21265.</title>
        <authorList>
            <person name="Heo J."/>
            <person name="Kim S.-J."/>
            <person name="Kim J.-S."/>
            <person name="Hong S.-B."/>
            <person name="Kwon S.-W."/>
        </authorList>
    </citation>
    <scope>NUCLEOTIDE SEQUENCE [LARGE SCALE GENOMIC DNA]</scope>
    <source>
        <strain evidence="2 3">KACC 21265</strain>
    </source>
</reference>
<evidence type="ECO:0000313" key="2">
    <source>
        <dbReference type="EMBL" id="QHJ00977.1"/>
    </source>
</evidence>